<keyword evidence="10" id="KW-1185">Reference proteome</keyword>
<comment type="similarity">
    <text evidence="2">Belongs to the acyltransferase 3 family.</text>
</comment>
<dbReference type="PANTHER" id="PTHR40074">
    <property type="entry name" value="O-ACETYLTRANSFERASE WECH"/>
    <property type="match status" value="1"/>
</dbReference>
<evidence type="ECO:0000313" key="10">
    <source>
        <dbReference type="Proteomes" id="UP001199916"/>
    </source>
</evidence>
<organism evidence="9 10">
    <name type="scientific">Paenibacillus profundus</name>
    <dbReference type="NCBI Taxonomy" id="1173085"/>
    <lineage>
        <taxon>Bacteria</taxon>
        <taxon>Bacillati</taxon>
        <taxon>Bacillota</taxon>
        <taxon>Bacilli</taxon>
        <taxon>Bacillales</taxon>
        <taxon>Paenibacillaceae</taxon>
        <taxon>Paenibacillus</taxon>
    </lineage>
</organism>
<feature type="domain" description="Acyltransferase 3" evidence="8">
    <location>
        <begin position="16"/>
        <end position="366"/>
    </location>
</feature>
<comment type="caution">
    <text evidence="9">The sequence shown here is derived from an EMBL/GenBank/DDBJ whole genome shotgun (WGS) entry which is preliminary data.</text>
</comment>
<feature type="transmembrane region" description="Helical" evidence="7">
    <location>
        <begin position="60"/>
        <end position="78"/>
    </location>
</feature>
<feature type="transmembrane region" description="Helical" evidence="7">
    <location>
        <begin position="165"/>
        <end position="193"/>
    </location>
</feature>
<evidence type="ECO:0000256" key="7">
    <source>
        <dbReference type="SAM" id="Phobius"/>
    </source>
</evidence>
<evidence type="ECO:0000256" key="5">
    <source>
        <dbReference type="ARBA" id="ARBA00022989"/>
    </source>
</evidence>
<protein>
    <submittedName>
        <fullName evidence="9">Acyltransferase</fullName>
    </submittedName>
</protein>
<keyword evidence="6 7" id="KW-0472">Membrane</keyword>
<name>A0ABS8YM12_9BACL</name>
<evidence type="ECO:0000256" key="3">
    <source>
        <dbReference type="ARBA" id="ARBA00022475"/>
    </source>
</evidence>
<dbReference type="RefSeq" id="WP_233697291.1">
    <property type="nucleotide sequence ID" value="NZ_JAJNBZ010000011.1"/>
</dbReference>
<evidence type="ECO:0000256" key="2">
    <source>
        <dbReference type="ARBA" id="ARBA00007400"/>
    </source>
</evidence>
<keyword evidence="3" id="KW-1003">Cell membrane</keyword>
<dbReference type="Proteomes" id="UP001199916">
    <property type="component" value="Unassembled WGS sequence"/>
</dbReference>
<dbReference type="PANTHER" id="PTHR40074:SF2">
    <property type="entry name" value="O-ACETYLTRANSFERASE WECH"/>
    <property type="match status" value="1"/>
</dbReference>
<evidence type="ECO:0000259" key="8">
    <source>
        <dbReference type="Pfam" id="PF01757"/>
    </source>
</evidence>
<dbReference type="Pfam" id="PF01757">
    <property type="entry name" value="Acyl_transf_3"/>
    <property type="match status" value="1"/>
</dbReference>
<evidence type="ECO:0000256" key="1">
    <source>
        <dbReference type="ARBA" id="ARBA00004651"/>
    </source>
</evidence>
<evidence type="ECO:0000256" key="6">
    <source>
        <dbReference type="ARBA" id="ARBA00023136"/>
    </source>
</evidence>
<reference evidence="9 10" key="1">
    <citation type="submission" date="2021-11" db="EMBL/GenBank/DDBJ databases">
        <title>Draft genome sequence of Paenibacillus profundus YoMME, a new Gram-positive bacteria with exoelectrogenic properties.</title>
        <authorList>
            <person name="Hubenova Y."/>
            <person name="Hubenova E."/>
            <person name="Manasiev Y."/>
            <person name="Peykov S."/>
            <person name="Mitov M."/>
        </authorList>
    </citation>
    <scope>NUCLEOTIDE SEQUENCE [LARGE SCALE GENOMIC DNA]</scope>
    <source>
        <strain evidence="9 10">YoMME</strain>
    </source>
</reference>
<dbReference type="EMBL" id="JAJNBZ010000011">
    <property type="protein sequence ID" value="MCE5170604.1"/>
    <property type="molecule type" value="Genomic_DNA"/>
</dbReference>
<keyword evidence="9" id="KW-0012">Acyltransferase</keyword>
<feature type="transmembrane region" description="Helical" evidence="7">
    <location>
        <begin position="247"/>
        <end position="264"/>
    </location>
</feature>
<feature type="transmembrane region" description="Helical" evidence="7">
    <location>
        <begin position="99"/>
        <end position="115"/>
    </location>
</feature>
<keyword evidence="5 7" id="KW-1133">Transmembrane helix</keyword>
<dbReference type="InterPro" id="IPR002656">
    <property type="entry name" value="Acyl_transf_3_dom"/>
</dbReference>
<accession>A0ABS8YM12</accession>
<proteinExistence type="inferred from homology"/>
<feature type="transmembrane region" description="Helical" evidence="7">
    <location>
        <begin position="348"/>
        <end position="371"/>
    </location>
</feature>
<feature type="transmembrane region" description="Helical" evidence="7">
    <location>
        <begin position="213"/>
        <end position="235"/>
    </location>
</feature>
<feature type="transmembrane region" description="Helical" evidence="7">
    <location>
        <begin position="284"/>
        <end position="302"/>
    </location>
</feature>
<keyword evidence="9" id="KW-0808">Transferase</keyword>
<evidence type="ECO:0000256" key="4">
    <source>
        <dbReference type="ARBA" id="ARBA00022692"/>
    </source>
</evidence>
<evidence type="ECO:0000313" key="9">
    <source>
        <dbReference type="EMBL" id="MCE5170604.1"/>
    </source>
</evidence>
<gene>
    <name evidence="9" type="ORF">LQV63_14910</name>
</gene>
<feature type="transmembrane region" description="Helical" evidence="7">
    <location>
        <begin position="314"/>
        <end position="336"/>
    </location>
</feature>
<keyword evidence="4 7" id="KW-0812">Transmembrane</keyword>
<dbReference type="GO" id="GO:0016746">
    <property type="term" value="F:acyltransferase activity"/>
    <property type="evidence" value="ECO:0007669"/>
    <property type="project" value="UniProtKB-KW"/>
</dbReference>
<comment type="subcellular location">
    <subcellularLocation>
        <location evidence="1">Cell membrane</location>
        <topology evidence="1">Multi-pass membrane protein</topology>
    </subcellularLocation>
</comment>
<sequence length="406" mass="46023">MTTKPPIQSGEKERIEEITIMRALAFFAIVLQHSIGEYIYRADILPADAVMLGMLYHFTRYGTLTFVFLSTVILFYNYDASLDYGRFIKRRAQSVLVPFALWTLIYGVFSLQGLLLTKEGWVLLSQQFLTPTYGYQLWFIPMIFQLYLLYPWLARFVQAVRKRLFTWFGVISVRHVTGILLGLGAAYAGLMYWSYYKAAGWAGSVGGIGQVLAGHRTMIVIFYFFYIALGIVCALHLQRWRQWVQQAASWNLFIFIACYIFIGYDLLSAGITPINLNISTYLKPTVFVLIVVQMLLIYAIALQIQKRGGLMQRFLRMAGTYSFGGYLVHALVLALVSRFTRQLSLEGFHLIATVLTFVVVAAASLFITRWLQHSPFASLFIGAKRRKTSSAEGAGGRRGEASSSYS</sequence>
<feature type="transmembrane region" description="Helical" evidence="7">
    <location>
        <begin position="135"/>
        <end position="153"/>
    </location>
</feature>
<feature type="transmembrane region" description="Helical" evidence="7">
    <location>
        <begin position="20"/>
        <end position="40"/>
    </location>
</feature>